<evidence type="ECO:0000256" key="1">
    <source>
        <dbReference type="SAM" id="MobiDB-lite"/>
    </source>
</evidence>
<gene>
    <name evidence="2" type="ORF">Ani05nite_03920</name>
</gene>
<protein>
    <submittedName>
        <fullName evidence="2">Uncharacterized protein</fullName>
    </submittedName>
</protein>
<proteinExistence type="predicted"/>
<feature type="compositionally biased region" description="Gly residues" evidence="1">
    <location>
        <begin position="9"/>
        <end position="23"/>
    </location>
</feature>
<name>A0A919JA09_9ACTN</name>
<keyword evidence="3" id="KW-1185">Reference proteome</keyword>
<evidence type="ECO:0000313" key="2">
    <source>
        <dbReference type="EMBL" id="GIE46858.1"/>
    </source>
</evidence>
<dbReference type="AlphaFoldDB" id="A0A919JA09"/>
<evidence type="ECO:0000313" key="3">
    <source>
        <dbReference type="Proteomes" id="UP000647172"/>
    </source>
</evidence>
<reference evidence="2" key="1">
    <citation type="submission" date="2021-01" db="EMBL/GenBank/DDBJ databases">
        <title>Whole genome shotgun sequence of Actinoplanes nipponensis NBRC 14063.</title>
        <authorList>
            <person name="Komaki H."/>
            <person name="Tamura T."/>
        </authorList>
    </citation>
    <scope>NUCLEOTIDE SEQUENCE</scope>
    <source>
        <strain evidence="2">NBRC 14063</strain>
    </source>
</reference>
<dbReference type="EMBL" id="BOMQ01000008">
    <property type="protein sequence ID" value="GIE46858.1"/>
    <property type="molecule type" value="Genomic_DNA"/>
</dbReference>
<feature type="region of interest" description="Disordered" evidence="1">
    <location>
        <begin position="1"/>
        <end position="34"/>
    </location>
</feature>
<comment type="caution">
    <text evidence="2">The sequence shown here is derived from an EMBL/GenBank/DDBJ whole genome shotgun (WGS) entry which is preliminary data.</text>
</comment>
<sequence>MAPGAAAAGAGGGAGGGGAGAGAGPDRIGPGRRLTTHRYNLSNHLARLRGCGLVVDPGVRADAGAQGRCAGQVSG</sequence>
<accession>A0A919JA09</accession>
<dbReference type="Proteomes" id="UP000647172">
    <property type="component" value="Unassembled WGS sequence"/>
</dbReference>
<organism evidence="2 3">
    <name type="scientific">Actinoplanes nipponensis</name>
    <dbReference type="NCBI Taxonomy" id="135950"/>
    <lineage>
        <taxon>Bacteria</taxon>
        <taxon>Bacillati</taxon>
        <taxon>Actinomycetota</taxon>
        <taxon>Actinomycetes</taxon>
        <taxon>Micromonosporales</taxon>
        <taxon>Micromonosporaceae</taxon>
        <taxon>Actinoplanes</taxon>
    </lineage>
</organism>